<evidence type="ECO:0000313" key="3">
    <source>
        <dbReference type="Proteomes" id="UP001596223"/>
    </source>
</evidence>
<reference evidence="3" key="1">
    <citation type="journal article" date="2019" name="Int. J. Syst. Evol. Microbiol.">
        <title>The Global Catalogue of Microorganisms (GCM) 10K type strain sequencing project: providing services to taxonomists for standard genome sequencing and annotation.</title>
        <authorList>
            <consortium name="The Broad Institute Genomics Platform"/>
            <consortium name="The Broad Institute Genome Sequencing Center for Infectious Disease"/>
            <person name="Wu L."/>
            <person name="Ma J."/>
        </authorList>
    </citation>
    <scope>NUCLEOTIDE SEQUENCE [LARGE SCALE GENOMIC DNA]</scope>
    <source>
        <strain evidence="3">CCUG 36956</strain>
    </source>
</reference>
<proteinExistence type="predicted"/>
<name>A0ABW1JSA4_9NOCA</name>
<keyword evidence="3" id="KW-1185">Reference proteome</keyword>
<evidence type="ECO:0000313" key="2">
    <source>
        <dbReference type="EMBL" id="MFC6011508.1"/>
    </source>
</evidence>
<dbReference type="EMBL" id="JBHSQN010000005">
    <property type="protein sequence ID" value="MFC6011508.1"/>
    <property type="molecule type" value="Genomic_DNA"/>
</dbReference>
<protein>
    <recommendedName>
        <fullName evidence="4">DUF2599 domain-containing protein</fullName>
    </recommendedName>
</protein>
<dbReference type="Proteomes" id="UP001596223">
    <property type="component" value="Unassembled WGS sequence"/>
</dbReference>
<evidence type="ECO:0008006" key="4">
    <source>
        <dbReference type="Google" id="ProtNLM"/>
    </source>
</evidence>
<feature type="chain" id="PRO_5046635655" description="DUF2599 domain-containing protein" evidence="1">
    <location>
        <begin position="19"/>
        <end position="207"/>
    </location>
</feature>
<feature type="signal peptide" evidence="1">
    <location>
        <begin position="1"/>
        <end position="18"/>
    </location>
</feature>
<accession>A0ABW1JSA4</accession>
<dbReference type="RefSeq" id="WP_378603314.1">
    <property type="nucleotide sequence ID" value="NZ_JBHSQN010000005.1"/>
</dbReference>
<gene>
    <name evidence="2" type="ORF">ACFP3H_10640</name>
</gene>
<evidence type="ECO:0000256" key="1">
    <source>
        <dbReference type="SAM" id="SignalP"/>
    </source>
</evidence>
<keyword evidence="1" id="KW-0732">Signal</keyword>
<organism evidence="2 3">
    <name type="scientific">Nocardia lasii</name>
    <dbReference type="NCBI Taxonomy" id="1616107"/>
    <lineage>
        <taxon>Bacteria</taxon>
        <taxon>Bacillati</taxon>
        <taxon>Actinomycetota</taxon>
        <taxon>Actinomycetes</taxon>
        <taxon>Mycobacteriales</taxon>
        <taxon>Nocardiaceae</taxon>
        <taxon>Nocardia</taxon>
    </lineage>
</organism>
<comment type="caution">
    <text evidence="2">The sequence shown here is derived from an EMBL/GenBank/DDBJ whole genome shotgun (WGS) entry which is preliminary data.</text>
</comment>
<sequence length="207" mass="22935">MSRAICSAVILVVLPIAACNTKNSSSGPVSSSGPAVVNNCTVYEQNPPIEAAVEDYRVFSREKLERQGWQEGDVENKIDWELRLIGLVDNPSAPEAGAPTRDVLLGMPSHAARDFSTRYCSELIDDYFRYLFWFDPAKRGTIDEEMRELVGRHPIGPLSDALLACAAYRKRGSAPPSYPVAVTLSPEHESWNKRYDELLQSTVCAQT</sequence>